<dbReference type="Proteomes" id="UP000673691">
    <property type="component" value="Unassembled WGS sequence"/>
</dbReference>
<dbReference type="PROSITE" id="PS51273">
    <property type="entry name" value="GATASE_TYPE_1"/>
    <property type="match status" value="1"/>
</dbReference>
<feature type="non-terminal residue" evidence="7">
    <location>
        <position position="1"/>
    </location>
</feature>
<dbReference type="InterPro" id="IPR002161">
    <property type="entry name" value="PdxT/SNO"/>
</dbReference>
<keyword evidence="3" id="KW-0378">Hydrolase</keyword>
<dbReference type="GO" id="GO:0004359">
    <property type="term" value="F:glutaminase activity"/>
    <property type="evidence" value="ECO:0007669"/>
    <property type="project" value="UniProtKB-EC"/>
</dbReference>
<evidence type="ECO:0000256" key="3">
    <source>
        <dbReference type="ARBA" id="ARBA00022801"/>
    </source>
</evidence>
<comment type="caution">
    <text evidence="7">The sequence shown here is derived from an EMBL/GenBank/DDBJ whole genome shotgun (WGS) entry which is preliminary data.</text>
</comment>
<keyword evidence="8" id="KW-1185">Reference proteome</keyword>
<accession>A0A8H7ZXI8</accession>
<dbReference type="PROSITE" id="PS51130">
    <property type="entry name" value="PDXT_SNO_2"/>
    <property type="match status" value="1"/>
</dbReference>
<dbReference type="AlphaFoldDB" id="A0A8H7ZXI8"/>
<evidence type="ECO:0000313" key="8">
    <source>
        <dbReference type="Proteomes" id="UP000673691"/>
    </source>
</evidence>
<dbReference type="GO" id="GO:0005829">
    <property type="term" value="C:cytosol"/>
    <property type="evidence" value="ECO:0007669"/>
    <property type="project" value="TreeGrafter"/>
</dbReference>
<dbReference type="PANTHER" id="PTHR31559">
    <property type="entry name" value="PYRIDOXAL 5'-PHOSPHATE SYNTHASE SUBUNIT SNO"/>
    <property type="match status" value="1"/>
</dbReference>
<dbReference type="SUPFAM" id="SSF52317">
    <property type="entry name" value="Class I glutamine amidotransferase-like"/>
    <property type="match status" value="2"/>
</dbReference>
<keyword evidence="4 7" id="KW-0315">Glutamine amidotransferase</keyword>
<evidence type="ECO:0000256" key="4">
    <source>
        <dbReference type="ARBA" id="ARBA00022962"/>
    </source>
</evidence>
<dbReference type="Gene3D" id="3.40.50.880">
    <property type="match status" value="2"/>
</dbReference>
<dbReference type="CDD" id="cd01749">
    <property type="entry name" value="GATase1_PB"/>
    <property type="match status" value="1"/>
</dbReference>
<protein>
    <recommendedName>
        <fullName evidence="2">glutaminase</fullName>
        <ecNumber evidence="2">3.5.1.2</ecNumber>
    </recommendedName>
</protein>
<sequence length="319" mass="34269">GRPGCLAALAVPLGAQTTPPPFDPSVVFALRPEAPRTQSSNGPEAERPHFTLAGGAARRPFPFRAGRARGFFRDENPSPSGNYVALQGDFVEHINLLKAIPDLVAAAVPVRTPEQLLNVDALIIPGGESTSMAITAEQTGMLEPLREFVRTKPTWVSFDGKKTNNACGFLPSDPEQGEQKGTCAGMILLSNAAERMKQGGQKLLGGLDVVVRRNQFGSQLASFEAPLHIEGFSDPFMAVFIRAPVVCEVKSDAVQVLARLETHKVDVDGNDELGAVVAVRQGHLLATAFHPELTHDDRMHRLFLGIVRETGLLEELASA</sequence>
<evidence type="ECO:0000256" key="2">
    <source>
        <dbReference type="ARBA" id="ARBA00012918"/>
    </source>
</evidence>
<evidence type="ECO:0000256" key="1">
    <source>
        <dbReference type="ARBA" id="ARBA00008345"/>
    </source>
</evidence>
<dbReference type="GO" id="GO:1903600">
    <property type="term" value="C:glutaminase complex"/>
    <property type="evidence" value="ECO:0007669"/>
    <property type="project" value="TreeGrafter"/>
</dbReference>
<proteinExistence type="inferred from homology"/>
<evidence type="ECO:0000256" key="5">
    <source>
        <dbReference type="ARBA" id="ARBA00023239"/>
    </source>
</evidence>
<comment type="similarity">
    <text evidence="1">Belongs to the glutaminase PdxT/SNO family.</text>
</comment>
<dbReference type="OrthoDB" id="2039at2759"/>
<organism evidence="7 8">
    <name type="scientific">Olpidium bornovanus</name>
    <dbReference type="NCBI Taxonomy" id="278681"/>
    <lineage>
        <taxon>Eukaryota</taxon>
        <taxon>Fungi</taxon>
        <taxon>Fungi incertae sedis</taxon>
        <taxon>Olpidiomycota</taxon>
        <taxon>Olpidiomycotina</taxon>
        <taxon>Olpidiomycetes</taxon>
        <taxon>Olpidiales</taxon>
        <taxon>Olpidiaceae</taxon>
        <taxon>Olpidium</taxon>
    </lineage>
</organism>
<name>A0A8H7ZXI8_9FUNG</name>
<dbReference type="InterPro" id="IPR021196">
    <property type="entry name" value="PdxT/SNO_CS"/>
</dbReference>
<comment type="catalytic activity">
    <reaction evidence="6">
        <text>L-glutamine + H2O = L-glutamate + NH4(+)</text>
        <dbReference type="Rhea" id="RHEA:15889"/>
        <dbReference type="ChEBI" id="CHEBI:15377"/>
        <dbReference type="ChEBI" id="CHEBI:28938"/>
        <dbReference type="ChEBI" id="CHEBI:29985"/>
        <dbReference type="ChEBI" id="CHEBI:58359"/>
        <dbReference type="EC" id="3.5.1.2"/>
    </reaction>
</comment>
<evidence type="ECO:0000313" key="7">
    <source>
        <dbReference type="EMBL" id="KAG5461074.1"/>
    </source>
</evidence>
<dbReference type="Pfam" id="PF01174">
    <property type="entry name" value="SNO"/>
    <property type="match status" value="2"/>
</dbReference>
<dbReference type="EC" id="3.5.1.2" evidence="2"/>
<dbReference type="PANTHER" id="PTHR31559:SF0">
    <property type="entry name" value="PYRIDOXAL 5'-PHOSPHATE SYNTHASE SUBUNIT SNO1-RELATED"/>
    <property type="match status" value="1"/>
</dbReference>
<gene>
    <name evidence="7" type="ORF">BJ554DRAFT_6791</name>
</gene>
<dbReference type="HAMAP" id="MF_01615">
    <property type="entry name" value="PdxT"/>
    <property type="match status" value="1"/>
</dbReference>
<dbReference type="GO" id="GO:0042823">
    <property type="term" value="P:pyridoxal phosphate biosynthetic process"/>
    <property type="evidence" value="ECO:0007669"/>
    <property type="project" value="InterPro"/>
</dbReference>
<dbReference type="GO" id="GO:0008614">
    <property type="term" value="P:pyridoxine metabolic process"/>
    <property type="evidence" value="ECO:0007669"/>
    <property type="project" value="TreeGrafter"/>
</dbReference>
<dbReference type="GO" id="GO:0016829">
    <property type="term" value="F:lyase activity"/>
    <property type="evidence" value="ECO:0007669"/>
    <property type="project" value="UniProtKB-KW"/>
</dbReference>
<evidence type="ECO:0000256" key="6">
    <source>
        <dbReference type="ARBA" id="ARBA00049534"/>
    </source>
</evidence>
<reference evidence="7 8" key="1">
    <citation type="journal article" name="Sci. Rep.">
        <title>Genome-scale phylogenetic analyses confirm Olpidium as the closest living zoosporic fungus to the non-flagellated, terrestrial fungi.</title>
        <authorList>
            <person name="Chang Y."/>
            <person name="Rochon D."/>
            <person name="Sekimoto S."/>
            <person name="Wang Y."/>
            <person name="Chovatia M."/>
            <person name="Sandor L."/>
            <person name="Salamov A."/>
            <person name="Grigoriev I.V."/>
            <person name="Stajich J.E."/>
            <person name="Spatafora J.W."/>
        </authorList>
    </citation>
    <scope>NUCLEOTIDE SEQUENCE [LARGE SCALE GENOMIC DNA]</scope>
    <source>
        <strain evidence="7">S191</strain>
    </source>
</reference>
<dbReference type="PROSITE" id="PS01236">
    <property type="entry name" value="PDXT_SNO_1"/>
    <property type="match status" value="1"/>
</dbReference>
<dbReference type="InterPro" id="IPR029062">
    <property type="entry name" value="Class_I_gatase-like"/>
</dbReference>
<keyword evidence="5" id="KW-0456">Lyase</keyword>
<dbReference type="EMBL" id="JAEFCI010004246">
    <property type="protein sequence ID" value="KAG5461074.1"/>
    <property type="molecule type" value="Genomic_DNA"/>
</dbReference>
<dbReference type="GO" id="GO:0016740">
    <property type="term" value="F:transferase activity"/>
    <property type="evidence" value="ECO:0007669"/>
    <property type="project" value="UniProtKB-KW"/>
</dbReference>